<comment type="caution">
    <text evidence="1">The sequence shown here is derived from an EMBL/GenBank/DDBJ whole genome shotgun (WGS) entry which is preliminary data.</text>
</comment>
<evidence type="ECO:0000313" key="1">
    <source>
        <dbReference type="EMBL" id="PXV69452.1"/>
    </source>
</evidence>
<dbReference type="AlphaFoldDB" id="A0A318EBH9"/>
<sequence>MSDRGRAIFAAVLSIASTTAAHGAKSCETLKAEIAAKIDANGVQVYTLEIVPADRVGSGQKVVGSCDGGRSRIVYRRGQQV</sequence>
<name>A0A318EBH9_9GAMM</name>
<organism evidence="1 2">
    <name type="scientific">Sinimarinibacterium flocculans</name>
    <dbReference type="NCBI Taxonomy" id="985250"/>
    <lineage>
        <taxon>Bacteria</taxon>
        <taxon>Pseudomonadati</taxon>
        <taxon>Pseudomonadota</taxon>
        <taxon>Gammaproteobacteria</taxon>
        <taxon>Nevskiales</taxon>
        <taxon>Nevskiaceae</taxon>
        <taxon>Sinimarinibacterium</taxon>
    </lineage>
</organism>
<dbReference type="Pfam" id="PF06649">
    <property type="entry name" value="DUF1161"/>
    <property type="match status" value="1"/>
</dbReference>
<protein>
    <submittedName>
        <fullName evidence="1">Uncharacterized protein DUF1161</fullName>
    </submittedName>
</protein>
<dbReference type="RefSeq" id="WP_110264397.1">
    <property type="nucleotide sequence ID" value="NZ_CAKZQT010000021.1"/>
</dbReference>
<dbReference type="InterPro" id="IPR010595">
    <property type="entry name" value="DUF1161"/>
</dbReference>
<gene>
    <name evidence="1" type="ORF">C8D93_10325</name>
</gene>
<reference evidence="1 2" key="1">
    <citation type="submission" date="2018-04" db="EMBL/GenBank/DDBJ databases">
        <title>Genomic Encyclopedia of Type Strains, Phase IV (KMG-IV): sequencing the most valuable type-strain genomes for metagenomic binning, comparative biology and taxonomic classification.</title>
        <authorList>
            <person name="Goeker M."/>
        </authorList>
    </citation>
    <scope>NUCLEOTIDE SEQUENCE [LARGE SCALE GENOMIC DNA]</scope>
    <source>
        <strain evidence="1 2">DSM 104150</strain>
    </source>
</reference>
<evidence type="ECO:0000313" key="2">
    <source>
        <dbReference type="Proteomes" id="UP000248330"/>
    </source>
</evidence>
<dbReference type="Proteomes" id="UP000248330">
    <property type="component" value="Unassembled WGS sequence"/>
</dbReference>
<dbReference type="EMBL" id="QICN01000003">
    <property type="protein sequence ID" value="PXV69452.1"/>
    <property type="molecule type" value="Genomic_DNA"/>
</dbReference>
<dbReference type="OrthoDB" id="9152878at2"/>
<accession>A0A318EBH9</accession>
<proteinExistence type="predicted"/>
<keyword evidence="2" id="KW-1185">Reference proteome</keyword>